<comment type="cofactor">
    <cofactor evidence="1">
        <name>Mn(2+)</name>
        <dbReference type="ChEBI" id="CHEBI:29035"/>
    </cofactor>
</comment>
<feature type="region of interest" description="Disordered" evidence="13">
    <location>
        <begin position="513"/>
        <end position="564"/>
    </location>
</feature>
<evidence type="ECO:0000256" key="4">
    <source>
        <dbReference type="ARBA" id="ARBA00010912"/>
    </source>
</evidence>
<evidence type="ECO:0000256" key="6">
    <source>
        <dbReference type="ARBA" id="ARBA00022679"/>
    </source>
</evidence>
<evidence type="ECO:0000256" key="13">
    <source>
        <dbReference type="SAM" id="MobiDB-lite"/>
    </source>
</evidence>
<dbReference type="SUPFAM" id="SSF81301">
    <property type="entry name" value="Nucleotidyltransferase"/>
    <property type="match status" value="1"/>
</dbReference>
<dbReference type="CDD" id="cd05402">
    <property type="entry name" value="NT_PAP_TUTase"/>
    <property type="match status" value="1"/>
</dbReference>
<feature type="domain" description="Poly(A) polymerase central" evidence="15">
    <location>
        <begin position="207"/>
        <end position="352"/>
    </location>
</feature>
<comment type="catalytic activity">
    <reaction evidence="12">
        <text>RNA(n) + ATP = RNA(n)-3'-adenine ribonucleotide + diphosphate</text>
        <dbReference type="Rhea" id="RHEA:11332"/>
        <dbReference type="Rhea" id="RHEA-COMP:14527"/>
        <dbReference type="Rhea" id="RHEA-COMP:17347"/>
        <dbReference type="ChEBI" id="CHEBI:30616"/>
        <dbReference type="ChEBI" id="CHEBI:33019"/>
        <dbReference type="ChEBI" id="CHEBI:140395"/>
        <dbReference type="ChEBI" id="CHEBI:173115"/>
        <dbReference type="EC" id="2.7.7.19"/>
    </reaction>
</comment>
<dbReference type="InterPro" id="IPR043519">
    <property type="entry name" value="NT_sf"/>
</dbReference>
<evidence type="ECO:0000256" key="10">
    <source>
        <dbReference type="ARBA" id="ARBA00022842"/>
    </source>
</evidence>
<dbReference type="Pfam" id="PF04928">
    <property type="entry name" value="PAP_central"/>
    <property type="match status" value="1"/>
</dbReference>
<keyword evidence="18" id="KW-1185">Reference proteome</keyword>
<keyword evidence="10" id="KW-0460">Magnesium</keyword>
<dbReference type="Gene3D" id="3.30.460.10">
    <property type="entry name" value="Beta Polymerase, domain 2"/>
    <property type="match status" value="1"/>
</dbReference>
<evidence type="ECO:0000259" key="15">
    <source>
        <dbReference type="Pfam" id="PF04928"/>
    </source>
</evidence>
<reference evidence="18" key="1">
    <citation type="submission" date="2024-04" db="EMBL/GenBank/DDBJ databases">
        <authorList>
            <person name="Shaw F."/>
            <person name="Minotto A."/>
        </authorList>
    </citation>
    <scope>NUCLEOTIDE SEQUENCE [LARGE SCALE GENOMIC DNA]</scope>
</reference>
<dbReference type="Gene3D" id="1.10.1410.10">
    <property type="match status" value="1"/>
</dbReference>
<feature type="compositionally biased region" description="Polar residues" evidence="13">
    <location>
        <begin position="555"/>
        <end position="564"/>
    </location>
</feature>
<evidence type="ECO:0000259" key="16">
    <source>
        <dbReference type="Pfam" id="PF20750"/>
    </source>
</evidence>
<dbReference type="InterPro" id="IPR007010">
    <property type="entry name" value="PolA_pol_RNA-bd_dom"/>
</dbReference>
<dbReference type="EC" id="2.7.7.19" evidence="12"/>
<dbReference type="InterPro" id="IPR007012">
    <property type="entry name" value="PolA_pol_cen_dom"/>
</dbReference>
<accession>A0ABP1D079</accession>
<dbReference type="Pfam" id="PF20750">
    <property type="entry name" value="PAP_NTPase"/>
    <property type="match status" value="1"/>
</dbReference>
<evidence type="ECO:0000256" key="9">
    <source>
        <dbReference type="ARBA" id="ARBA00022840"/>
    </source>
</evidence>
<evidence type="ECO:0000256" key="7">
    <source>
        <dbReference type="ARBA" id="ARBA00022723"/>
    </source>
</evidence>
<dbReference type="SUPFAM" id="SSF55003">
    <property type="entry name" value="PAP/Archaeal CCA-adding enzyme, C-terminal domain"/>
    <property type="match status" value="1"/>
</dbReference>
<keyword evidence="9 12" id="KW-0067">ATP-binding</keyword>
<dbReference type="InterPro" id="IPR011068">
    <property type="entry name" value="NuclTrfase_I-like_C"/>
</dbReference>
<comment type="similarity">
    <text evidence="4 12">Belongs to the poly(A) polymerase family.</text>
</comment>
<dbReference type="InterPro" id="IPR014492">
    <property type="entry name" value="PolyA_polymerase"/>
</dbReference>
<dbReference type="EMBL" id="OZ037945">
    <property type="protein sequence ID" value="CAL1700289.1"/>
    <property type="molecule type" value="Genomic_DNA"/>
</dbReference>
<comment type="cofactor">
    <cofactor evidence="2">
        <name>Mg(2+)</name>
        <dbReference type="ChEBI" id="CHEBI:18420"/>
    </cofactor>
</comment>
<keyword evidence="8 12" id="KW-0547">Nucleotide-binding</keyword>
<keyword evidence="11 12" id="KW-0539">Nucleus</keyword>
<dbReference type="PIRSF" id="PIRSF018425">
    <property type="entry name" value="PolyA_polymerase"/>
    <property type="match status" value="1"/>
</dbReference>
<evidence type="ECO:0000256" key="2">
    <source>
        <dbReference type="ARBA" id="ARBA00001946"/>
    </source>
</evidence>
<dbReference type="Pfam" id="PF04926">
    <property type="entry name" value="PAP_RNA-bind"/>
    <property type="match status" value="1"/>
</dbReference>
<keyword evidence="5 12" id="KW-0507">mRNA processing</keyword>
<evidence type="ECO:0000256" key="12">
    <source>
        <dbReference type="PIRNR" id="PIRNR018425"/>
    </source>
</evidence>
<evidence type="ECO:0000259" key="14">
    <source>
        <dbReference type="Pfam" id="PF04926"/>
    </source>
</evidence>
<name>A0ABP1D079_9APHY</name>
<dbReference type="Proteomes" id="UP001497453">
    <property type="component" value="Chromosome 2"/>
</dbReference>
<evidence type="ECO:0000256" key="5">
    <source>
        <dbReference type="ARBA" id="ARBA00022664"/>
    </source>
</evidence>
<keyword evidence="7" id="KW-0479">Metal-binding</keyword>
<feature type="domain" description="Poly(A) polymerase RNA-binding" evidence="14">
    <location>
        <begin position="354"/>
        <end position="523"/>
    </location>
</feature>
<evidence type="ECO:0000256" key="3">
    <source>
        <dbReference type="ARBA" id="ARBA00004123"/>
    </source>
</evidence>
<comment type="subcellular location">
    <subcellularLocation>
        <location evidence="3 12">Nucleus</location>
    </subcellularLocation>
</comment>
<evidence type="ECO:0000256" key="8">
    <source>
        <dbReference type="ARBA" id="ARBA00022741"/>
    </source>
</evidence>
<sequence>MAATNGYLGVTPPISVNESTEREKEVTVSLMEELHRQGVFESEEEARTREIVLGRLAAIVKKFVRKVSLAHGLSEAAADAAGGKIFTFGSYRLGVHGPGSDIDTLCVVPKHVSREDFFDVFEQILKETDGVTEVSGVPEAYVPIIKIKIQGIPIDLLMARLALSSIPDDLSLQDDNLLRNLDERCIRSLNGSRVVDEILRLVPNVEVFRDSLRCIKLWAQRRAIYSNVNGFLGGVAWAMLVARICQLYPNAIAGAIVSRFFIIMYQWTWPQPVLLKQIEDGPLAVRVWNPKLYPADRSHRMPIITPAYPSMCATHNVTASTQMIMTEEFKKGSEIVDRVIVGTAEWSELFTKHDFFHKYRYYLQVIASTGSPDLQIKWSGTVESRIRQLVMKLEYVDSLILAHPFIKGFEQVSYCLNGDEVRAVAQGDISEAIAKRKKEDIEGKEGASTVYSTTFFIGLAIEPKQPGTVGPRKLDISYPTTEFTKLVKMWEKYDEATMGIVVRHIRSSTLPDYVFDEGERQPRSAQKRPKTGKGSGKSSNTSPDVPSKRRRASHAVTSDSVSTTAQLKITQNGVTPSNNSVPGLEFASSTSAVYSPAVKDPSHIKSPQLPFGENVAVATSAAVS</sequence>
<keyword evidence="6 12" id="KW-0808">Transferase</keyword>
<comment type="function">
    <text evidence="12">Polymerase that creates the 3'-poly(A) tail of mRNA's.</text>
</comment>
<evidence type="ECO:0000313" key="18">
    <source>
        <dbReference type="Proteomes" id="UP001497453"/>
    </source>
</evidence>
<dbReference type="PANTHER" id="PTHR10682:SF10">
    <property type="entry name" value="POLYNUCLEOTIDE ADENYLYLTRANSFERASE"/>
    <property type="match status" value="1"/>
</dbReference>
<dbReference type="Gene3D" id="3.30.70.590">
    <property type="entry name" value="Poly(A) polymerase predicted RNA binding domain"/>
    <property type="match status" value="1"/>
</dbReference>
<evidence type="ECO:0000256" key="11">
    <source>
        <dbReference type="ARBA" id="ARBA00023242"/>
    </source>
</evidence>
<dbReference type="InterPro" id="IPR048840">
    <property type="entry name" value="PolA_pol_NTPase"/>
</dbReference>
<dbReference type="SUPFAM" id="SSF81631">
    <property type="entry name" value="PAP/OAS1 substrate-binding domain"/>
    <property type="match status" value="1"/>
</dbReference>
<protein>
    <recommendedName>
        <fullName evidence="12">Poly(A) polymerase</fullName>
        <ecNumber evidence="12">2.7.7.19</ecNumber>
    </recommendedName>
</protein>
<dbReference type="PANTHER" id="PTHR10682">
    <property type="entry name" value="POLY A POLYMERASE"/>
    <property type="match status" value="1"/>
</dbReference>
<evidence type="ECO:0000313" key="17">
    <source>
        <dbReference type="EMBL" id="CAL1700289.1"/>
    </source>
</evidence>
<organism evidence="17 18">
    <name type="scientific">Somion occarium</name>
    <dbReference type="NCBI Taxonomy" id="3059160"/>
    <lineage>
        <taxon>Eukaryota</taxon>
        <taxon>Fungi</taxon>
        <taxon>Dikarya</taxon>
        <taxon>Basidiomycota</taxon>
        <taxon>Agaricomycotina</taxon>
        <taxon>Agaricomycetes</taxon>
        <taxon>Polyporales</taxon>
        <taxon>Cerrenaceae</taxon>
        <taxon>Somion</taxon>
    </lineage>
</organism>
<evidence type="ECO:0000256" key="1">
    <source>
        <dbReference type="ARBA" id="ARBA00001936"/>
    </source>
</evidence>
<gene>
    <name evidence="17" type="ORF">GFSPODELE1_LOCUS3085</name>
</gene>
<feature type="domain" description="Poly(A) polymerase nucleotidyltransferase" evidence="16">
    <location>
        <begin position="9"/>
        <end position="202"/>
    </location>
</feature>
<proteinExistence type="inferred from homology"/>